<proteinExistence type="predicted"/>
<reference evidence="3" key="1">
    <citation type="journal article" date="2019" name="Int. J. Syst. Evol. Microbiol.">
        <title>The Global Catalogue of Microorganisms (GCM) 10K type strain sequencing project: providing services to taxonomists for standard genome sequencing and annotation.</title>
        <authorList>
            <consortium name="The Broad Institute Genomics Platform"/>
            <consortium name="The Broad Institute Genome Sequencing Center for Infectious Disease"/>
            <person name="Wu L."/>
            <person name="Ma J."/>
        </authorList>
    </citation>
    <scope>NUCLEOTIDE SEQUENCE [LARGE SCALE GENOMIC DNA]</scope>
    <source>
        <strain evidence="3">JCM 9651</strain>
    </source>
</reference>
<keyword evidence="1" id="KW-0812">Transmembrane</keyword>
<sequence length="250" mass="27537">MGCLGFVVLPFLLAFRVFRPTRSDRVVDPRIEAAHTARTVIGLVATLWLIFSYPLRQSAGDIAEDKFTEVLSSVGVLLVVGPIALTVFVLAARPPVRAVYRGRLSSPLTAMGILFGSLLVLWLLMTEAMMMLPQTGLFQIVLIPAVLASILFGLPFVLTAAVLCVHHVFRTADVHEVLPPLISPVLVWAMFVFQLFDSAPVAAPVWVRGLFLVGPPLSVTLLSLWELRRLRTEYGLTVRSALWRDDRVPA</sequence>
<feature type="transmembrane region" description="Helical" evidence="1">
    <location>
        <begin position="202"/>
        <end position="225"/>
    </location>
</feature>
<gene>
    <name evidence="2" type="ORF">GCM10020367_07040</name>
</gene>
<dbReference type="EMBL" id="BAAAYL010000001">
    <property type="protein sequence ID" value="GAA3368492.1"/>
    <property type="molecule type" value="Genomic_DNA"/>
</dbReference>
<feature type="transmembrane region" description="Helical" evidence="1">
    <location>
        <begin position="137"/>
        <end position="165"/>
    </location>
</feature>
<evidence type="ECO:0000256" key="1">
    <source>
        <dbReference type="SAM" id="Phobius"/>
    </source>
</evidence>
<keyword evidence="3" id="KW-1185">Reference proteome</keyword>
<evidence type="ECO:0008006" key="4">
    <source>
        <dbReference type="Google" id="ProtNLM"/>
    </source>
</evidence>
<protein>
    <recommendedName>
        <fullName evidence="4">Integral membrane protein</fullName>
    </recommendedName>
</protein>
<keyword evidence="1" id="KW-1133">Transmembrane helix</keyword>
<name>A0ABP6S5A2_9ACTN</name>
<keyword evidence="1" id="KW-0472">Membrane</keyword>
<accession>A0ABP6S5A2</accession>
<dbReference type="Proteomes" id="UP001499990">
    <property type="component" value="Unassembled WGS sequence"/>
</dbReference>
<comment type="caution">
    <text evidence="2">The sequence shown here is derived from an EMBL/GenBank/DDBJ whole genome shotgun (WGS) entry which is preliminary data.</text>
</comment>
<evidence type="ECO:0000313" key="2">
    <source>
        <dbReference type="EMBL" id="GAA3368492.1"/>
    </source>
</evidence>
<feature type="transmembrane region" description="Helical" evidence="1">
    <location>
        <begin position="70"/>
        <end position="92"/>
    </location>
</feature>
<evidence type="ECO:0000313" key="3">
    <source>
        <dbReference type="Proteomes" id="UP001499990"/>
    </source>
</evidence>
<feature type="transmembrane region" description="Helical" evidence="1">
    <location>
        <begin position="104"/>
        <end position="125"/>
    </location>
</feature>
<organism evidence="2 3">
    <name type="scientific">Streptomyces sannanensis</name>
    <dbReference type="NCBI Taxonomy" id="285536"/>
    <lineage>
        <taxon>Bacteria</taxon>
        <taxon>Bacillati</taxon>
        <taxon>Actinomycetota</taxon>
        <taxon>Actinomycetes</taxon>
        <taxon>Kitasatosporales</taxon>
        <taxon>Streptomycetaceae</taxon>
        <taxon>Streptomyces</taxon>
    </lineage>
</organism>
<feature type="transmembrane region" description="Helical" evidence="1">
    <location>
        <begin position="177"/>
        <end position="196"/>
    </location>
</feature>